<evidence type="ECO:0000256" key="1">
    <source>
        <dbReference type="SAM" id="Phobius"/>
    </source>
</evidence>
<dbReference type="Proteomes" id="UP001303046">
    <property type="component" value="Unassembled WGS sequence"/>
</dbReference>
<proteinExistence type="predicted"/>
<evidence type="ECO:0000313" key="3">
    <source>
        <dbReference type="Proteomes" id="UP001303046"/>
    </source>
</evidence>
<comment type="caution">
    <text evidence="2">The sequence shown here is derived from an EMBL/GenBank/DDBJ whole genome shotgun (WGS) entry which is preliminary data.</text>
</comment>
<sequence length="247" mass="27858">MMAANAAHAALILLFSSSSKSLSMFIERPSPILFPALFNSWSIVFASLVLLEKRTMSSVKRKFERNLPSTLNSFGDIVSPCRTPFPMGCARFYALDSDSYFRSIRGGAPPVEMIRLDIGVDERKSAEGEDEEWSDEVTGFRENRQDVRQMGTQQNQHRLHFATEPSLHERRVYRVYRHSPVAPSALGLLQSNHVKFDTLCSSEKGMHISVCEHCSRVASTQFETVSMASRACVALVQNQRRPEQPEI</sequence>
<evidence type="ECO:0000313" key="2">
    <source>
        <dbReference type="EMBL" id="KAK6739421.1"/>
    </source>
</evidence>
<name>A0ABR1CQF1_NECAM</name>
<keyword evidence="1" id="KW-0472">Membrane</keyword>
<accession>A0ABR1CQF1</accession>
<keyword evidence="1" id="KW-1133">Transmembrane helix</keyword>
<dbReference type="EMBL" id="JAVFWL010000003">
    <property type="protein sequence ID" value="KAK6739421.1"/>
    <property type="molecule type" value="Genomic_DNA"/>
</dbReference>
<feature type="transmembrane region" description="Helical" evidence="1">
    <location>
        <begin position="31"/>
        <end position="51"/>
    </location>
</feature>
<protein>
    <submittedName>
        <fullName evidence="2">Uncharacterized protein</fullName>
    </submittedName>
</protein>
<gene>
    <name evidence="2" type="primary">Necator_chrIII.g8873</name>
    <name evidence="2" type="ORF">RB195_008108</name>
</gene>
<reference evidence="2 3" key="1">
    <citation type="submission" date="2023-08" db="EMBL/GenBank/DDBJ databases">
        <title>A Necator americanus chromosomal reference genome.</title>
        <authorList>
            <person name="Ilik V."/>
            <person name="Petrzelkova K.J."/>
            <person name="Pardy F."/>
            <person name="Fuh T."/>
            <person name="Niatou-Singa F.S."/>
            <person name="Gouil Q."/>
            <person name="Baker L."/>
            <person name="Ritchie M.E."/>
            <person name="Jex A.R."/>
            <person name="Gazzola D."/>
            <person name="Li H."/>
            <person name="Toshio Fujiwara R."/>
            <person name="Zhan B."/>
            <person name="Aroian R.V."/>
            <person name="Pafco B."/>
            <person name="Schwarz E.M."/>
        </authorList>
    </citation>
    <scope>NUCLEOTIDE SEQUENCE [LARGE SCALE GENOMIC DNA]</scope>
    <source>
        <strain evidence="2 3">Aroian</strain>
        <tissue evidence="2">Whole animal</tissue>
    </source>
</reference>
<keyword evidence="3" id="KW-1185">Reference proteome</keyword>
<organism evidence="2 3">
    <name type="scientific">Necator americanus</name>
    <name type="common">Human hookworm</name>
    <dbReference type="NCBI Taxonomy" id="51031"/>
    <lineage>
        <taxon>Eukaryota</taxon>
        <taxon>Metazoa</taxon>
        <taxon>Ecdysozoa</taxon>
        <taxon>Nematoda</taxon>
        <taxon>Chromadorea</taxon>
        <taxon>Rhabditida</taxon>
        <taxon>Rhabditina</taxon>
        <taxon>Rhabditomorpha</taxon>
        <taxon>Strongyloidea</taxon>
        <taxon>Ancylostomatidae</taxon>
        <taxon>Bunostominae</taxon>
        <taxon>Necator</taxon>
    </lineage>
</organism>
<keyword evidence="1" id="KW-0812">Transmembrane</keyword>